<dbReference type="SUPFAM" id="SSF158548">
    <property type="entry name" value="FLJ32549 domain-like"/>
    <property type="match status" value="1"/>
</dbReference>
<evidence type="ECO:0000313" key="1">
    <source>
        <dbReference type="EMBL" id="CAD5228070.1"/>
    </source>
</evidence>
<dbReference type="OrthoDB" id="18134at2759"/>
<proteinExistence type="predicted"/>
<dbReference type="GO" id="GO:0061462">
    <property type="term" value="P:protein localization to lysosome"/>
    <property type="evidence" value="ECO:0007669"/>
    <property type="project" value="TreeGrafter"/>
</dbReference>
<name>A0A811LMC2_9BILA</name>
<gene>
    <name evidence="1" type="ORF">BOKJ2_LOCUS12494</name>
</gene>
<comment type="caution">
    <text evidence="1">The sequence shown here is derived from an EMBL/GenBank/DDBJ whole genome shotgun (WGS) entry which is preliminary data.</text>
</comment>
<dbReference type="GO" id="GO:1904262">
    <property type="term" value="P:negative regulation of TORC1 signaling"/>
    <property type="evidence" value="ECO:0007669"/>
    <property type="project" value="TreeGrafter"/>
</dbReference>
<dbReference type="Gene3D" id="1.10.3450.30">
    <property type="match status" value="1"/>
</dbReference>
<dbReference type="EMBL" id="CAJFCW020000006">
    <property type="protein sequence ID" value="CAG9124076.1"/>
    <property type="molecule type" value="Genomic_DNA"/>
</dbReference>
<dbReference type="EMBL" id="CAJFDH010000006">
    <property type="protein sequence ID" value="CAD5228070.1"/>
    <property type="molecule type" value="Genomic_DNA"/>
</dbReference>
<dbReference type="GO" id="GO:0042149">
    <property type="term" value="P:cellular response to glucose starvation"/>
    <property type="evidence" value="ECO:0007669"/>
    <property type="project" value="TreeGrafter"/>
</dbReference>
<dbReference type="Proteomes" id="UP000783686">
    <property type="component" value="Unassembled WGS sequence"/>
</dbReference>
<dbReference type="GO" id="GO:0034198">
    <property type="term" value="P:cellular response to amino acid starvation"/>
    <property type="evidence" value="ECO:0007669"/>
    <property type="project" value="TreeGrafter"/>
</dbReference>
<dbReference type="InterPro" id="IPR038060">
    <property type="entry name" value="C12orf66-like_central_sf"/>
</dbReference>
<dbReference type="PANTHER" id="PTHR31581">
    <property type="entry name" value="KICSTOR COMPLEX PROTEIN C12ORF66"/>
    <property type="match status" value="1"/>
</dbReference>
<organism evidence="1 2">
    <name type="scientific">Bursaphelenchus okinawaensis</name>
    <dbReference type="NCBI Taxonomy" id="465554"/>
    <lineage>
        <taxon>Eukaryota</taxon>
        <taxon>Metazoa</taxon>
        <taxon>Ecdysozoa</taxon>
        <taxon>Nematoda</taxon>
        <taxon>Chromadorea</taxon>
        <taxon>Rhabditida</taxon>
        <taxon>Tylenchina</taxon>
        <taxon>Tylenchomorpha</taxon>
        <taxon>Aphelenchoidea</taxon>
        <taxon>Aphelenchoididae</taxon>
        <taxon>Bursaphelenchus</taxon>
    </lineage>
</organism>
<dbReference type="InterPro" id="IPR018544">
    <property type="entry name" value="KICS_2"/>
</dbReference>
<dbReference type="Pfam" id="PF09404">
    <property type="entry name" value="C12orf66_like"/>
    <property type="match status" value="1"/>
</dbReference>
<accession>A0A811LMC2</accession>
<keyword evidence="2" id="KW-1185">Reference proteome</keyword>
<dbReference type="SUPFAM" id="SSF160651">
    <property type="entry name" value="FLJ32549 C-terminal domain-like"/>
    <property type="match status" value="1"/>
</dbReference>
<sequence>MSTQEPSTSYRPQTGCVDLETSIDTYCTYLSKFQFDKARDFCEEQRLTQAAHVSSKQWQCLVANLSQLALNESHYFSLVFFSSKFSFRKDNQVREAYVNVKNELEYCYEECDKSTETNENNDEFKEFLRQLICLCTIRSKLVEFYVFLVTDNWHQTIEESEKHLNMIKNSMEKVLGDDIKLPQLKSIEIELKILTGCFKIQSDLLNINFIDSLIQLKQLAQDLNTWFSHVPFKTSTSKPNFLFFNFAKSSKNTPKLLLLHWFSKFYNTLLAKLCLYGHELFVSHLNSNDVKSLLNAQPSFIQSIVSYSRRVNSAMICLLLDRMDNKEPFYGFGYQNALTKYGKDNIGPLTGRHGMYPALCRFPNDQKLFDTLHPSIISLIQDTAENSDERIRFYYDLRANTTYFTVLVEKNVHLSVVLNRKVSEKDQTIQLMFTDLLHGLRLISLIHDLRQSHKN</sequence>
<protein>
    <submittedName>
        <fullName evidence="1">Uncharacterized protein</fullName>
    </submittedName>
</protein>
<dbReference type="AlphaFoldDB" id="A0A811LMC2"/>
<dbReference type="PANTHER" id="PTHR31581:SF1">
    <property type="entry name" value="KICSTOR SUBUNIT 2"/>
    <property type="match status" value="1"/>
</dbReference>
<dbReference type="Proteomes" id="UP000614601">
    <property type="component" value="Unassembled WGS sequence"/>
</dbReference>
<reference evidence="1" key="1">
    <citation type="submission" date="2020-09" db="EMBL/GenBank/DDBJ databases">
        <authorList>
            <person name="Kikuchi T."/>
        </authorList>
    </citation>
    <scope>NUCLEOTIDE SEQUENCE</scope>
    <source>
        <strain evidence="1">SH1</strain>
    </source>
</reference>
<evidence type="ECO:0000313" key="2">
    <source>
        <dbReference type="Proteomes" id="UP000614601"/>
    </source>
</evidence>